<protein>
    <submittedName>
        <fullName evidence="4">Succinate dehydrogenase</fullName>
    </submittedName>
</protein>
<evidence type="ECO:0000313" key="4">
    <source>
        <dbReference type="WBParaSite" id="SBAD_0000927401-mRNA-1"/>
    </source>
</evidence>
<proteinExistence type="predicted"/>
<evidence type="ECO:0000313" key="2">
    <source>
        <dbReference type="EMBL" id="VDP20277.1"/>
    </source>
</evidence>
<reference evidence="2 3" key="2">
    <citation type="submission" date="2018-11" db="EMBL/GenBank/DDBJ databases">
        <authorList>
            <consortium name="Pathogen Informatics"/>
        </authorList>
    </citation>
    <scope>NUCLEOTIDE SEQUENCE [LARGE SCALE GENOMIC DNA]</scope>
</reference>
<keyword evidence="1" id="KW-0472">Membrane</keyword>
<dbReference type="AlphaFoldDB" id="A0A183IZA1"/>
<evidence type="ECO:0000256" key="1">
    <source>
        <dbReference type="SAM" id="Phobius"/>
    </source>
</evidence>
<sequence length="51" mass="5953">MHILYPTSEMSFLNKHVVFRSGLIFVTLHVYTSLFSFTNDKISKVINTLYV</sequence>
<feature type="transmembrane region" description="Helical" evidence="1">
    <location>
        <begin position="17"/>
        <end position="37"/>
    </location>
</feature>
<dbReference type="EMBL" id="UZAM01012147">
    <property type="protein sequence ID" value="VDP20277.1"/>
    <property type="molecule type" value="Genomic_DNA"/>
</dbReference>
<gene>
    <name evidence="2" type="ORF">SBAD_LOCUS8949</name>
</gene>
<keyword evidence="3" id="KW-1185">Reference proteome</keyword>
<dbReference type="Proteomes" id="UP000270296">
    <property type="component" value="Unassembled WGS sequence"/>
</dbReference>
<dbReference type="WBParaSite" id="SBAD_0000927401-mRNA-1">
    <property type="protein sequence ID" value="SBAD_0000927401-mRNA-1"/>
    <property type="gene ID" value="SBAD_0000927401"/>
</dbReference>
<evidence type="ECO:0000313" key="3">
    <source>
        <dbReference type="Proteomes" id="UP000270296"/>
    </source>
</evidence>
<keyword evidence="1" id="KW-1133">Transmembrane helix</keyword>
<keyword evidence="1" id="KW-0812">Transmembrane</keyword>
<name>A0A183IZA1_9BILA</name>
<dbReference type="OrthoDB" id="1915375at2759"/>
<accession>A0A183IZA1</accession>
<reference evidence="4" key="1">
    <citation type="submission" date="2016-06" db="UniProtKB">
        <authorList>
            <consortium name="WormBaseParasite"/>
        </authorList>
    </citation>
    <scope>IDENTIFICATION</scope>
</reference>
<organism evidence="4">
    <name type="scientific">Soboliphyme baturini</name>
    <dbReference type="NCBI Taxonomy" id="241478"/>
    <lineage>
        <taxon>Eukaryota</taxon>
        <taxon>Metazoa</taxon>
        <taxon>Ecdysozoa</taxon>
        <taxon>Nematoda</taxon>
        <taxon>Enoplea</taxon>
        <taxon>Dorylaimia</taxon>
        <taxon>Dioctophymatida</taxon>
        <taxon>Dioctophymatoidea</taxon>
        <taxon>Soboliphymatidae</taxon>
        <taxon>Soboliphyme</taxon>
    </lineage>
</organism>